<accession>A0A1J9PX96</accession>
<reference evidence="1 2" key="1">
    <citation type="submission" date="2015-08" db="EMBL/GenBank/DDBJ databases">
        <title>Emmonsia species relationships and genome sequence.</title>
        <authorList>
            <person name="Cuomo C.A."/>
            <person name="Schwartz I.S."/>
            <person name="Kenyon C."/>
            <person name="De Hoog G.S."/>
            <person name="Govender N.P."/>
            <person name="Botha A."/>
            <person name="Moreno L."/>
            <person name="De Vries M."/>
            <person name="Munoz J.F."/>
            <person name="Stielow J.B."/>
        </authorList>
    </citation>
    <scope>NUCLEOTIDE SEQUENCE [LARGE SCALE GENOMIC DNA]</scope>
    <source>
        <strain evidence="1 2">EI222</strain>
    </source>
</reference>
<protein>
    <submittedName>
        <fullName evidence="1">Uncharacterized protein</fullName>
    </submittedName>
</protein>
<keyword evidence="2" id="KW-1185">Reference proteome</keyword>
<comment type="caution">
    <text evidence="1">The sequence shown here is derived from an EMBL/GenBank/DDBJ whole genome shotgun (WGS) entry which is preliminary data.</text>
</comment>
<organism evidence="1 2">
    <name type="scientific">Blastomyces percursus</name>
    <dbReference type="NCBI Taxonomy" id="1658174"/>
    <lineage>
        <taxon>Eukaryota</taxon>
        <taxon>Fungi</taxon>
        <taxon>Dikarya</taxon>
        <taxon>Ascomycota</taxon>
        <taxon>Pezizomycotina</taxon>
        <taxon>Eurotiomycetes</taxon>
        <taxon>Eurotiomycetidae</taxon>
        <taxon>Onygenales</taxon>
        <taxon>Ajellomycetaceae</taxon>
        <taxon>Blastomyces</taxon>
    </lineage>
</organism>
<evidence type="ECO:0000313" key="2">
    <source>
        <dbReference type="Proteomes" id="UP000242791"/>
    </source>
</evidence>
<dbReference type="AlphaFoldDB" id="A0A1J9PX96"/>
<dbReference type="EMBL" id="LGTZ01001826">
    <property type="protein sequence ID" value="OJD20530.1"/>
    <property type="molecule type" value="Genomic_DNA"/>
</dbReference>
<dbReference type="Proteomes" id="UP000242791">
    <property type="component" value="Unassembled WGS sequence"/>
</dbReference>
<name>A0A1J9PX96_9EURO</name>
<dbReference type="VEuPathDB" id="FungiDB:ACJ73_08136"/>
<evidence type="ECO:0000313" key="1">
    <source>
        <dbReference type="EMBL" id="OJD20530.1"/>
    </source>
</evidence>
<gene>
    <name evidence="1" type="ORF">ACJ73_08136</name>
</gene>
<sequence length="36" mass="4334">MSSVMDLATFLVIPEMEILHLNYWDSHRVKRKEQDT</sequence>
<proteinExistence type="predicted"/>